<protein>
    <submittedName>
        <fullName evidence="1">Uncharacterized protein</fullName>
    </submittedName>
</protein>
<dbReference type="AlphaFoldDB" id="A0A369IZU4"/>
<evidence type="ECO:0000313" key="1">
    <source>
        <dbReference type="EMBL" id="RDB15278.1"/>
    </source>
</evidence>
<dbReference type="EMBL" id="LUEZ02000184">
    <property type="protein sequence ID" value="RDB15278.1"/>
    <property type="molecule type" value="Genomic_DNA"/>
</dbReference>
<gene>
    <name evidence="1" type="ORF">Hypma_004791</name>
</gene>
<name>A0A369IZU4_HYPMA</name>
<organism evidence="1 2">
    <name type="scientific">Hypsizygus marmoreus</name>
    <name type="common">White beech mushroom</name>
    <name type="synonym">Agaricus marmoreus</name>
    <dbReference type="NCBI Taxonomy" id="39966"/>
    <lineage>
        <taxon>Eukaryota</taxon>
        <taxon>Fungi</taxon>
        <taxon>Dikarya</taxon>
        <taxon>Basidiomycota</taxon>
        <taxon>Agaricomycotina</taxon>
        <taxon>Agaricomycetes</taxon>
        <taxon>Agaricomycetidae</taxon>
        <taxon>Agaricales</taxon>
        <taxon>Tricholomatineae</taxon>
        <taxon>Lyophyllaceae</taxon>
        <taxon>Hypsizygus</taxon>
    </lineage>
</organism>
<accession>A0A369IZU4</accession>
<dbReference type="OrthoDB" id="2833246at2759"/>
<proteinExistence type="predicted"/>
<dbReference type="STRING" id="39966.A0A369IZU4"/>
<sequence>MNPAMKRHALGILNNYVKQHESRLGVTGRDMLLSSKILSNAIIQSTAIGGTLLEHFWDRVRQCHPKFKENVDALQQTEAVSEDISSRILLDGVDQAKLNLKPIYDLAAETFTYLGLAVRNRGCRAPDGLIQRFSDSDSALNREKALHYAEKTTDRLLRIAQVHNEPMQQLALQNLVIRRDGDVQCPISARLFDPRSSGVLTQIIPKTVLDNSNVLKYLTMFAGPTTANIILHGLSSLENLINIQLGTLVGFDKLSFAIESLKENGKIKYILRDPFPVPDNPLWTEYVLPNLLNDGDEIAFGRGPEGARLGPGPHPRLCNLRLAIMRVFQDSGAMPVMADLEEGANNRYVNCFPRDLLSPHFCDVLSRTLMAGHGEVTYGSLFWEAIRE</sequence>
<dbReference type="Proteomes" id="UP000076154">
    <property type="component" value="Unassembled WGS sequence"/>
</dbReference>
<comment type="caution">
    <text evidence="1">The sequence shown here is derived from an EMBL/GenBank/DDBJ whole genome shotgun (WGS) entry which is preliminary data.</text>
</comment>
<dbReference type="InParanoid" id="A0A369IZU4"/>
<reference evidence="1" key="1">
    <citation type="submission" date="2018-04" db="EMBL/GenBank/DDBJ databases">
        <title>Whole genome sequencing of Hypsizygus marmoreus.</title>
        <authorList>
            <person name="Choi I.-G."/>
            <person name="Min B."/>
            <person name="Kim J.-G."/>
            <person name="Kim S."/>
            <person name="Oh Y.-L."/>
            <person name="Kong W.-S."/>
            <person name="Park H."/>
            <person name="Jeong J."/>
            <person name="Song E.-S."/>
        </authorList>
    </citation>
    <scope>NUCLEOTIDE SEQUENCE [LARGE SCALE GENOMIC DNA]</scope>
    <source>
        <strain evidence="1">51987-8</strain>
    </source>
</reference>
<evidence type="ECO:0000313" key="2">
    <source>
        <dbReference type="Proteomes" id="UP000076154"/>
    </source>
</evidence>
<keyword evidence="2" id="KW-1185">Reference proteome</keyword>